<keyword evidence="2" id="KW-0051">Antiviral defense</keyword>
<protein>
    <recommendedName>
        <fullName evidence="3">Cas10/Cmr2 second palm domain-containing protein</fullName>
    </recommendedName>
</protein>
<comment type="caution">
    <text evidence="4">The sequence shown here is derived from an EMBL/GenBank/DDBJ whole genome shotgun (WGS) entry which is preliminary data.</text>
</comment>
<gene>
    <name evidence="4" type="ORF">E6C55_01605</name>
</gene>
<dbReference type="OrthoDB" id="442064at2"/>
<reference evidence="4 5" key="1">
    <citation type="submission" date="2019-04" db="EMBL/GenBank/DDBJ databases">
        <title>Cohnella sp. nov. isolated from preserved vegetables.</title>
        <authorList>
            <person name="Lin S.-Y."/>
            <person name="Hung M.-H."/>
            <person name="Young C.-C."/>
        </authorList>
    </citation>
    <scope>NUCLEOTIDE SEQUENCE [LARGE SCALE GENOMIC DNA]</scope>
    <source>
        <strain evidence="4 5">CC-MHH1044</strain>
    </source>
</reference>
<accession>A0A4S4C9F3</accession>
<dbReference type="EMBL" id="SSOB01000001">
    <property type="protein sequence ID" value="THF84692.1"/>
    <property type="molecule type" value="Genomic_DNA"/>
</dbReference>
<proteinExistence type="predicted"/>
<keyword evidence="5" id="KW-1185">Reference proteome</keyword>
<dbReference type="GO" id="GO:0000166">
    <property type="term" value="F:nucleotide binding"/>
    <property type="evidence" value="ECO:0007669"/>
    <property type="project" value="UniProtKB-KW"/>
</dbReference>
<dbReference type="InterPro" id="IPR054767">
    <property type="entry name" value="Cas10-Cmr2_palm2"/>
</dbReference>
<evidence type="ECO:0000256" key="1">
    <source>
        <dbReference type="ARBA" id="ARBA00022741"/>
    </source>
</evidence>
<evidence type="ECO:0000313" key="4">
    <source>
        <dbReference type="EMBL" id="THF84692.1"/>
    </source>
</evidence>
<dbReference type="Gene3D" id="3.30.70.270">
    <property type="match status" value="1"/>
</dbReference>
<evidence type="ECO:0000259" key="3">
    <source>
        <dbReference type="Pfam" id="PF22335"/>
    </source>
</evidence>
<name>A0A4S4C9F3_9BACL</name>
<dbReference type="Pfam" id="PF22335">
    <property type="entry name" value="Cas10-Cmr2_palm2"/>
    <property type="match status" value="1"/>
</dbReference>
<dbReference type="Proteomes" id="UP000310636">
    <property type="component" value="Unassembled WGS sequence"/>
</dbReference>
<sequence length="515" mass="57845">MIVTMYSISGIQGYIFQSNRMRENIGASRIVGQVLKKGLPEALESRRREGIRIISDWEGTTRFSIGEQAEVAIEVVYNGGGSAIVVYRDIEDYHAVNEHLARRLLETSYTLHLAVAAIPSELEDFYQDKEKLELRMETIKNRAIRPQPPGAFPVSEQDGDSGLPITGYDSHVKRPVSTLQRLKLAAGHDVAKNMVSEIEAAEGMGKWALEMKDLIKGNGEDSYVAVVHLDGNGMGRQIGERLRQWRGRGYSEAVAEMRTISKQLTSTYRRLFDLTVAEIEAAMPEESLKLWKKQLPIRPLILDGDDITFICLGEWGIPLAARLLRKLESHSFDESGELSVSSCAGVALVHSHFPFRIAYEVAEECCQQAKRKRVQEGGTDAYLDFKIVQGSNPHHERHEKRYARPFRISTRNDDAGRVDDLSWLAKCLDKLGDGAWPRGRLEQLYAVLLGEPGELDMYLKECGSRGYTLNQICPDWDESGTVPLALIDALELLGRFESWVWEHSPNQMEAGEVLA</sequence>
<dbReference type="GO" id="GO:0051607">
    <property type="term" value="P:defense response to virus"/>
    <property type="evidence" value="ECO:0007669"/>
    <property type="project" value="UniProtKB-KW"/>
</dbReference>
<dbReference type="RefSeq" id="WP_136368006.1">
    <property type="nucleotide sequence ID" value="NZ_SSOB01000001.1"/>
</dbReference>
<dbReference type="AlphaFoldDB" id="A0A4S4C9F3"/>
<organism evidence="4 5">
    <name type="scientific">Cohnella fermenti</name>
    <dbReference type="NCBI Taxonomy" id="2565925"/>
    <lineage>
        <taxon>Bacteria</taxon>
        <taxon>Bacillati</taxon>
        <taxon>Bacillota</taxon>
        <taxon>Bacilli</taxon>
        <taxon>Bacillales</taxon>
        <taxon>Paenibacillaceae</taxon>
        <taxon>Cohnella</taxon>
    </lineage>
</organism>
<evidence type="ECO:0000256" key="2">
    <source>
        <dbReference type="ARBA" id="ARBA00023118"/>
    </source>
</evidence>
<feature type="domain" description="Cas10/Cmr2 second palm" evidence="3">
    <location>
        <begin position="223"/>
        <end position="373"/>
    </location>
</feature>
<dbReference type="InterPro" id="IPR043128">
    <property type="entry name" value="Rev_trsase/Diguanyl_cyclase"/>
</dbReference>
<keyword evidence="1" id="KW-0547">Nucleotide-binding</keyword>
<evidence type="ECO:0000313" key="5">
    <source>
        <dbReference type="Proteomes" id="UP000310636"/>
    </source>
</evidence>